<feature type="transmembrane region" description="Helical" evidence="5">
    <location>
        <begin position="102"/>
        <end position="128"/>
    </location>
</feature>
<dbReference type="PROSITE" id="PS51012">
    <property type="entry name" value="ABC_TM2"/>
    <property type="match status" value="1"/>
</dbReference>
<dbReference type="PIRSF" id="PIRSF006648">
    <property type="entry name" value="DrrB"/>
    <property type="match status" value="1"/>
</dbReference>
<organism evidence="7 8">
    <name type="scientific">Paracoccus suum</name>
    <dbReference type="NCBI Taxonomy" id="2259340"/>
    <lineage>
        <taxon>Bacteria</taxon>
        <taxon>Pseudomonadati</taxon>
        <taxon>Pseudomonadota</taxon>
        <taxon>Alphaproteobacteria</taxon>
        <taxon>Rhodobacterales</taxon>
        <taxon>Paracoccaceae</taxon>
        <taxon>Paracoccus</taxon>
    </lineage>
</organism>
<dbReference type="InterPro" id="IPR013525">
    <property type="entry name" value="ABC2_TM"/>
</dbReference>
<feature type="transmembrane region" description="Helical" evidence="5">
    <location>
        <begin position="221"/>
        <end position="245"/>
    </location>
</feature>
<dbReference type="NCBIfam" id="NF011648">
    <property type="entry name" value="PRK15066.1"/>
    <property type="match status" value="1"/>
</dbReference>
<evidence type="ECO:0000256" key="5">
    <source>
        <dbReference type="RuleBase" id="RU361157"/>
    </source>
</evidence>
<dbReference type="PANTHER" id="PTHR43332:SF1">
    <property type="entry name" value="TRANSPORT PERMEASE PROTEIN"/>
    <property type="match status" value="1"/>
</dbReference>
<feature type="transmembrane region" description="Helical" evidence="5">
    <location>
        <begin position="140"/>
        <end position="161"/>
    </location>
</feature>
<evidence type="ECO:0000313" key="8">
    <source>
        <dbReference type="Proteomes" id="UP000252023"/>
    </source>
</evidence>
<sequence length="253" mass="27807">MNWPAIRAIFGHEMTRFFRTLTQSIASPVISTTLYFVVFGAAIGGRIQSVEGVPYGAFIVPGLMMLTVLQQSVANASFGIYFPKFSGTIYEILVSPTGWVEVTLGYVGAAATKAIFIALLILATSYFFVDLRIAHPIWMLAFLVLTAVAFSLIGFIIGLWAKNFEQLQIIPMMVITPLVFLGGAFYSASMLPPFWAGVAKLNPVLYLISGFRWAFFDLADVPVGVSLVAVAIVLMICLAAVRWIFLTGWRLRE</sequence>
<keyword evidence="8" id="KW-1185">Reference proteome</keyword>
<evidence type="ECO:0000256" key="1">
    <source>
        <dbReference type="ARBA" id="ARBA00004141"/>
    </source>
</evidence>
<feature type="transmembrane region" description="Helical" evidence="5">
    <location>
        <begin position="167"/>
        <end position="187"/>
    </location>
</feature>
<evidence type="ECO:0000256" key="4">
    <source>
        <dbReference type="ARBA" id="ARBA00023136"/>
    </source>
</evidence>
<accession>A0A344PJU7</accession>
<dbReference type="EMBL" id="CP030918">
    <property type="protein sequence ID" value="AXC49652.1"/>
    <property type="molecule type" value="Genomic_DNA"/>
</dbReference>
<dbReference type="AlphaFoldDB" id="A0A344PJU7"/>
<dbReference type="InterPro" id="IPR047817">
    <property type="entry name" value="ABC2_TM_bact-type"/>
</dbReference>
<comment type="similarity">
    <text evidence="5">Belongs to the ABC-2 integral membrane protein family.</text>
</comment>
<keyword evidence="2 5" id="KW-0812">Transmembrane</keyword>
<dbReference type="Pfam" id="PF01061">
    <property type="entry name" value="ABC2_membrane"/>
    <property type="match status" value="1"/>
</dbReference>
<feature type="transmembrane region" description="Helical" evidence="5">
    <location>
        <begin position="55"/>
        <end position="82"/>
    </location>
</feature>
<dbReference type="PRINTS" id="PR00164">
    <property type="entry name" value="ABC2TRNSPORT"/>
</dbReference>
<evidence type="ECO:0000256" key="2">
    <source>
        <dbReference type="ARBA" id="ARBA00022692"/>
    </source>
</evidence>
<gene>
    <name evidence="7" type="ORF">DRW48_08070</name>
</gene>
<feature type="transmembrane region" description="Helical" evidence="5">
    <location>
        <begin position="25"/>
        <end position="43"/>
    </location>
</feature>
<proteinExistence type="inferred from homology"/>
<dbReference type="GO" id="GO:0043190">
    <property type="term" value="C:ATP-binding cassette (ABC) transporter complex"/>
    <property type="evidence" value="ECO:0007669"/>
    <property type="project" value="InterPro"/>
</dbReference>
<keyword evidence="5" id="KW-0813">Transport</keyword>
<name>A0A344PJU7_9RHOB</name>
<feature type="domain" description="ABC transmembrane type-2" evidence="6">
    <location>
        <begin position="19"/>
        <end position="248"/>
    </location>
</feature>
<dbReference type="GO" id="GO:0140359">
    <property type="term" value="F:ABC-type transporter activity"/>
    <property type="evidence" value="ECO:0007669"/>
    <property type="project" value="InterPro"/>
</dbReference>
<evidence type="ECO:0000313" key="7">
    <source>
        <dbReference type="EMBL" id="AXC49652.1"/>
    </source>
</evidence>
<comment type="subcellular location">
    <subcellularLocation>
        <location evidence="5">Cell inner membrane</location>
        <topology evidence="5">Multi-pass membrane protein</topology>
    </subcellularLocation>
    <subcellularLocation>
        <location evidence="1">Membrane</location>
        <topology evidence="1">Multi-pass membrane protein</topology>
    </subcellularLocation>
</comment>
<evidence type="ECO:0000259" key="6">
    <source>
        <dbReference type="PROSITE" id="PS51012"/>
    </source>
</evidence>
<dbReference type="RefSeq" id="WP_114075967.1">
    <property type="nucleotide sequence ID" value="NZ_CP030918.1"/>
</dbReference>
<keyword evidence="5" id="KW-1003">Cell membrane</keyword>
<dbReference type="OrthoDB" id="9804001at2"/>
<evidence type="ECO:0000256" key="3">
    <source>
        <dbReference type="ARBA" id="ARBA00022989"/>
    </source>
</evidence>
<reference evidence="8" key="1">
    <citation type="submission" date="2018-07" db="EMBL/GenBank/DDBJ databases">
        <title>Genome sequencing of Paracoccus sp. SC2-6.</title>
        <authorList>
            <person name="Heo J."/>
            <person name="Kim S.-J."/>
            <person name="Kwon S.-W."/>
        </authorList>
    </citation>
    <scope>NUCLEOTIDE SEQUENCE [LARGE SCALE GENOMIC DNA]</scope>
    <source>
        <strain evidence="8">SC2-6</strain>
    </source>
</reference>
<dbReference type="InterPro" id="IPR052522">
    <property type="entry name" value="ABC-2_transport_permease"/>
</dbReference>
<dbReference type="PANTHER" id="PTHR43332">
    <property type="entry name" value="INNER MEMBRANE TRANSPORT PERMEASE YADH-RELATED"/>
    <property type="match status" value="1"/>
</dbReference>
<dbReference type="KEGG" id="pars:DRW48_08070"/>
<feature type="transmembrane region" description="Helical" evidence="5">
    <location>
        <begin position="194"/>
        <end position="215"/>
    </location>
</feature>
<keyword evidence="4 5" id="KW-0472">Membrane</keyword>
<protein>
    <recommendedName>
        <fullName evidence="5">Transport permease protein</fullName>
    </recommendedName>
</protein>
<keyword evidence="3 5" id="KW-1133">Transmembrane helix</keyword>
<dbReference type="Proteomes" id="UP000252023">
    <property type="component" value="Chromosome"/>
</dbReference>
<dbReference type="InterPro" id="IPR000412">
    <property type="entry name" value="ABC_2_transport"/>
</dbReference>